<reference evidence="2 3" key="1">
    <citation type="submission" date="2019-10" db="EMBL/GenBank/DDBJ databases">
        <title>New species of Slilvanegrellaceae.</title>
        <authorList>
            <person name="Pitt A."/>
            <person name="Hahn M.W."/>
        </authorList>
    </citation>
    <scope>NUCLEOTIDE SEQUENCE [LARGE SCALE GENOMIC DNA]</scope>
    <source>
        <strain evidence="2 3">SP-Ram-0.45-NSY-1</strain>
    </source>
</reference>
<comment type="caution">
    <text evidence="2">The sequence shown here is derived from an EMBL/GenBank/DDBJ whole genome shotgun (WGS) entry which is preliminary data.</text>
</comment>
<dbReference type="AlphaFoldDB" id="A0A6N6VY93"/>
<feature type="signal peptide" evidence="1">
    <location>
        <begin position="1"/>
        <end position="21"/>
    </location>
</feature>
<gene>
    <name evidence="2" type="ORF">GCL60_03685</name>
</gene>
<evidence type="ECO:0000313" key="2">
    <source>
        <dbReference type="EMBL" id="KAB8041049.1"/>
    </source>
</evidence>
<keyword evidence="1" id="KW-0732">Signal</keyword>
<organism evidence="2 3">
    <name type="scientific">Silvanigrella paludirubra</name>
    <dbReference type="NCBI Taxonomy" id="2499159"/>
    <lineage>
        <taxon>Bacteria</taxon>
        <taxon>Pseudomonadati</taxon>
        <taxon>Bdellovibrionota</taxon>
        <taxon>Oligoflexia</taxon>
        <taxon>Silvanigrellales</taxon>
        <taxon>Silvanigrellaceae</taxon>
        <taxon>Silvanigrella</taxon>
    </lineage>
</organism>
<proteinExistence type="predicted"/>
<evidence type="ECO:0008006" key="4">
    <source>
        <dbReference type="Google" id="ProtNLM"/>
    </source>
</evidence>
<name>A0A6N6VY93_9BACT</name>
<dbReference type="OrthoDB" id="5310843at2"/>
<dbReference type="SUPFAM" id="SSF56935">
    <property type="entry name" value="Porins"/>
    <property type="match status" value="1"/>
</dbReference>
<sequence length="232" mass="25110">MLIRKSVYLISSLVASQMAFAQESNKETASSKLNLDILGGVGFSNYSGMNRDNNKANIKDSSMSGFNVNASALYSLFETSIGSPVVGGGINYSRLTGENDKVNIIKIEGTFSTLALMANAGFKFKPSEKFAIFTLGNFGYGVYSDLDFKVSQNTNINYAIDSTIKNHFIYGASVIGTYEVAQNFSIGAGLTYNRHSYKNDRKEKANGIVTSSDSSNWSLNEVSANLTASYSL</sequence>
<dbReference type="EMBL" id="WFLM01000001">
    <property type="protein sequence ID" value="KAB8041049.1"/>
    <property type="molecule type" value="Genomic_DNA"/>
</dbReference>
<dbReference type="Proteomes" id="UP000437748">
    <property type="component" value="Unassembled WGS sequence"/>
</dbReference>
<feature type="chain" id="PRO_5026977006" description="Outer membrane beta-barrel protein" evidence="1">
    <location>
        <begin position="22"/>
        <end position="232"/>
    </location>
</feature>
<keyword evidence="3" id="KW-1185">Reference proteome</keyword>
<accession>A0A6N6VY93</accession>
<evidence type="ECO:0000313" key="3">
    <source>
        <dbReference type="Proteomes" id="UP000437748"/>
    </source>
</evidence>
<evidence type="ECO:0000256" key="1">
    <source>
        <dbReference type="SAM" id="SignalP"/>
    </source>
</evidence>
<protein>
    <recommendedName>
        <fullName evidence="4">Outer membrane beta-barrel protein</fullName>
    </recommendedName>
</protein>
<dbReference type="RefSeq" id="WP_153418572.1">
    <property type="nucleotide sequence ID" value="NZ_WFLM01000001.1"/>
</dbReference>
<dbReference type="Gene3D" id="2.40.160.20">
    <property type="match status" value="1"/>
</dbReference>